<evidence type="ECO:0000256" key="4">
    <source>
        <dbReference type="ARBA" id="ARBA00022801"/>
    </source>
</evidence>
<comment type="caution">
    <text evidence="6">The sequence shown here is derived from an EMBL/GenBank/DDBJ whole genome shotgun (WGS) entry which is preliminary data.</text>
</comment>
<dbReference type="Gene3D" id="3.40.50.1820">
    <property type="entry name" value="alpha/beta hydrolase"/>
    <property type="match status" value="1"/>
</dbReference>
<dbReference type="AlphaFoldDB" id="A0A8S4RU23"/>
<dbReference type="Gene3D" id="1.20.120.980">
    <property type="entry name" value="Serine carboxypeptidase S28, SKS domain"/>
    <property type="match status" value="1"/>
</dbReference>
<dbReference type="EMBL" id="CAKXAJ010025571">
    <property type="protein sequence ID" value="CAH2241110.1"/>
    <property type="molecule type" value="Genomic_DNA"/>
</dbReference>
<evidence type="ECO:0000256" key="1">
    <source>
        <dbReference type="ARBA" id="ARBA00011079"/>
    </source>
</evidence>
<dbReference type="GO" id="GO:0008239">
    <property type="term" value="F:dipeptidyl-peptidase activity"/>
    <property type="evidence" value="ECO:0007669"/>
    <property type="project" value="TreeGrafter"/>
</dbReference>
<keyword evidence="3" id="KW-0732">Signal</keyword>
<comment type="similarity">
    <text evidence="1">Belongs to the peptidase S28 family.</text>
</comment>
<dbReference type="GO" id="GO:0070008">
    <property type="term" value="F:serine-type exopeptidase activity"/>
    <property type="evidence" value="ECO:0007669"/>
    <property type="project" value="InterPro"/>
</dbReference>
<keyword evidence="7" id="KW-1185">Reference proteome</keyword>
<keyword evidence="4" id="KW-0378">Hydrolase</keyword>
<reference evidence="6" key="1">
    <citation type="submission" date="2022-03" db="EMBL/GenBank/DDBJ databases">
        <authorList>
            <person name="Lindestad O."/>
        </authorList>
    </citation>
    <scope>NUCLEOTIDE SEQUENCE</scope>
</reference>
<accession>A0A8S4RU23</accession>
<name>A0A8S4RU23_9NEOP</name>
<dbReference type="GO" id="GO:0006508">
    <property type="term" value="P:proteolysis"/>
    <property type="evidence" value="ECO:0007669"/>
    <property type="project" value="UniProtKB-KW"/>
</dbReference>
<protein>
    <submittedName>
        <fullName evidence="6">Jg13165 protein</fullName>
    </submittedName>
</protein>
<keyword evidence="5" id="KW-0325">Glycoprotein</keyword>
<dbReference type="Pfam" id="PF05577">
    <property type="entry name" value="Peptidase_S28"/>
    <property type="match status" value="1"/>
</dbReference>
<dbReference type="Proteomes" id="UP000838756">
    <property type="component" value="Unassembled WGS sequence"/>
</dbReference>
<dbReference type="PANTHER" id="PTHR11010:SF5">
    <property type="entry name" value="RE36938P-RELATED"/>
    <property type="match status" value="1"/>
</dbReference>
<dbReference type="InterPro" id="IPR029058">
    <property type="entry name" value="AB_hydrolase_fold"/>
</dbReference>
<sequence>MFFKYYPFMLLLNHYASAGIDLFSLINGLNYLNAELNNLETFVEEFTTQTCWINQEFDHFNSTEKRVWKMRYFQRLSFRKFNGPIYLFLGGESAASPRWAQTGIMYELAKETNGAMYVSEHRYYGESKPLNGTDAEAFKYLSARQSLADNANFLKYLKRKSVYRKSKVVVIGGSYSGNLAAWMKLLYPDLVDAAIASSGPVLAKTDFFEYLEKVNDNYEQHGTENCLGNIRKIFQRYDKLMQNPEGIEILKKEENICEECDLSKPENQQVFFSSKVGEFMQISQYGTTGQIKSHCKRIETESVCTNRSEESNSNNCSCYDFDEMIDSFYEEENKWILAWLYQTCNEFGYYQTTSSEEQPFTKNIPLEFYTKMCLKLFGPDFDEARVNDGVAEVNDLYGALKPNVTNVVFTNGDLDPWSTLGILEDLSYSAPAVVIPRSSHCRDLFSNRKGDIEELKEARKHVKYLIKKWIGAES</sequence>
<dbReference type="InterPro" id="IPR042269">
    <property type="entry name" value="Ser_carbopepase_S28_SKS"/>
</dbReference>
<proteinExistence type="inferred from homology"/>
<dbReference type="PANTHER" id="PTHR11010">
    <property type="entry name" value="PROTEASE S28 PRO-X CARBOXYPEPTIDASE-RELATED"/>
    <property type="match status" value="1"/>
</dbReference>
<keyword evidence="2" id="KW-0645">Protease</keyword>
<evidence type="ECO:0000313" key="6">
    <source>
        <dbReference type="EMBL" id="CAH2241110.1"/>
    </source>
</evidence>
<evidence type="ECO:0000256" key="2">
    <source>
        <dbReference type="ARBA" id="ARBA00022670"/>
    </source>
</evidence>
<dbReference type="InterPro" id="IPR008758">
    <property type="entry name" value="Peptidase_S28"/>
</dbReference>
<evidence type="ECO:0000313" key="7">
    <source>
        <dbReference type="Proteomes" id="UP000838756"/>
    </source>
</evidence>
<dbReference type="SUPFAM" id="SSF53474">
    <property type="entry name" value="alpha/beta-Hydrolases"/>
    <property type="match status" value="1"/>
</dbReference>
<evidence type="ECO:0000256" key="5">
    <source>
        <dbReference type="ARBA" id="ARBA00023180"/>
    </source>
</evidence>
<organism evidence="6 7">
    <name type="scientific">Pararge aegeria aegeria</name>
    <dbReference type="NCBI Taxonomy" id="348720"/>
    <lineage>
        <taxon>Eukaryota</taxon>
        <taxon>Metazoa</taxon>
        <taxon>Ecdysozoa</taxon>
        <taxon>Arthropoda</taxon>
        <taxon>Hexapoda</taxon>
        <taxon>Insecta</taxon>
        <taxon>Pterygota</taxon>
        <taxon>Neoptera</taxon>
        <taxon>Endopterygota</taxon>
        <taxon>Lepidoptera</taxon>
        <taxon>Glossata</taxon>
        <taxon>Ditrysia</taxon>
        <taxon>Papilionoidea</taxon>
        <taxon>Nymphalidae</taxon>
        <taxon>Satyrinae</taxon>
        <taxon>Satyrini</taxon>
        <taxon>Parargina</taxon>
        <taxon>Pararge</taxon>
    </lineage>
</organism>
<dbReference type="OrthoDB" id="1735038at2759"/>
<gene>
    <name evidence="6" type="primary">jg13165</name>
    <name evidence="6" type="ORF">PAEG_LOCUS17573</name>
</gene>
<evidence type="ECO:0000256" key="3">
    <source>
        <dbReference type="ARBA" id="ARBA00022729"/>
    </source>
</evidence>